<dbReference type="Proteomes" id="UP000017142">
    <property type="component" value="Unassembled WGS sequence"/>
</dbReference>
<name>A0AAV3KCN5_9GAMM</name>
<dbReference type="PANTHER" id="PTHR30336">
    <property type="entry name" value="INNER MEMBRANE PROTEIN, PROBABLE PERMEASE"/>
    <property type="match status" value="1"/>
</dbReference>
<sequence length="256" mass="28471">MDLSDEMIHDLNGIANWLALDDFPQAKTMNPDLMIIAGHAILPNIFGALTLAKNADIPVLLSGGFGHSTVLLQQAVKNNRLTAAIDTAGKGEAEILFSIAMTVFDIAADNLFIESASRNCGENADFSRELVLDKKIARQEIILVQDPLMQRRTTETFLFSWNKKGMHSRFISWPVFTPSIIIIGGEPMITGGQMPEVWEMERYIAMVLGEVKRLRDDQNGYGPSGAGFIGHVDIPDDVTRAWERLMRNPWLSESVR</sequence>
<evidence type="ECO:0000313" key="2">
    <source>
        <dbReference type="EMBL" id="ERO58314.1"/>
    </source>
</evidence>
<reference evidence="3" key="1">
    <citation type="journal article" date="2013" name="Diversity">
        <title>Genome Sequence of Dickeya solani, a New soft Rot Pathogen of Potato, Suggests its Emergence May Be Related to a Novel Combination of Non-Ribosomal Peptide/Polyketide Synthetase Clusters.</title>
        <authorList>
            <person name="Garlant L."/>
            <person name="Koskinen P."/>
            <person name="Rouhiainen L."/>
            <person name="Laine P."/>
            <person name="Paulin L."/>
            <person name="Auvinen P."/>
            <person name="Holm L."/>
            <person name="Pirhonen M."/>
        </authorList>
    </citation>
    <scope>NUCLEOTIDE SEQUENCE [LARGE SCALE GENOMIC DNA]</scope>
    <source>
        <strain evidence="3">D s0432-1</strain>
    </source>
</reference>
<comment type="caution">
    <text evidence="2">The sequence shown here is derived from an EMBL/GenBank/DDBJ whole genome shotgun (WGS) entry which is preliminary data.</text>
</comment>
<dbReference type="Pfam" id="PF02698">
    <property type="entry name" value="DUF218"/>
    <property type="match status" value="1"/>
</dbReference>
<protein>
    <submittedName>
        <fullName evidence="2">YdcF</fullName>
    </submittedName>
</protein>
<evidence type="ECO:0000259" key="1">
    <source>
        <dbReference type="Pfam" id="PF02698"/>
    </source>
</evidence>
<accession>A0AAV3KCN5</accession>
<evidence type="ECO:0000313" key="3">
    <source>
        <dbReference type="Proteomes" id="UP000017142"/>
    </source>
</evidence>
<dbReference type="Gene3D" id="1.10.3620.10">
    <property type="entry name" value="YdcF like domain"/>
    <property type="match status" value="1"/>
</dbReference>
<dbReference type="InterPro" id="IPR014729">
    <property type="entry name" value="Rossmann-like_a/b/a_fold"/>
</dbReference>
<dbReference type="EMBL" id="AMWE01000002">
    <property type="protein sequence ID" value="ERO58314.1"/>
    <property type="molecule type" value="Genomic_DNA"/>
</dbReference>
<gene>
    <name evidence="2" type="ORF">A544_1490</name>
</gene>
<dbReference type="InterPro" id="IPR003848">
    <property type="entry name" value="DUF218"/>
</dbReference>
<dbReference type="GO" id="GO:0005886">
    <property type="term" value="C:plasma membrane"/>
    <property type="evidence" value="ECO:0007669"/>
    <property type="project" value="TreeGrafter"/>
</dbReference>
<dbReference type="InterPro" id="IPR051599">
    <property type="entry name" value="Cell_Envelope_Assoc"/>
</dbReference>
<organism evidence="2 3">
    <name type="scientific">Dickeya solani D s0432-1</name>
    <dbReference type="NCBI Taxonomy" id="1231725"/>
    <lineage>
        <taxon>Bacteria</taxon>
        <taxon>Pseudomonadati</taxon>
        <taxon>Pseudomonadota</taxon>
        <taxon>Gammaproteobacteria</taxon>
        <taxon>Enterobacterales</taxon>
        <taxon>Pectobacteriaceae</taxon>
        <taxon>Dickeya</taxon>
    </lineage>
</organism>
<dbReference type="RefSeq" id="WP_022632943.1">
    <property type="nucleotide sequence ID" value="NZ_AMWE01000002.1"/>
</dbReference>
<dbReference type="PANTHER" id="PTHR30336:SF20">
    <property type="entry name" value="DUF218 DOMAIN-CONTAINING PROTEIN"/>
    <property type="match status" value="1"/>
</dbReference>
<proteinExistence type="predicted"/>
<feature type="domain" description="DUF218" evidence="1">
    <location>
        <begin position="43"/>
        <end position="157"/>
    </location>
</feature>
<dbReference type="GeneID" id="43520199"/>
<dbReference type="Gene3D" id="3.40.50.620">
    <property type="entry name" value="HUPs"/>
    <property type="match status" value="1"/>
</dbReference>
<dbReference type="AlphaFoldDB" id="A0AAV3KCN5"/>